<dbReference type="InterPro" id="IPR037883">
    <property type="entry name" value="Knr4/Smi1-like_sf"/>
</dbReference>
<feature type="domain" description="Knr4/Smi1-like" evidence="1">
    <location>
        <begin position="25"/>
        <end position="133"/>
    </location>
</feature>
<organism evidence="2">
    <name type="scientific">Herbaspirillum huttiense subsp. nephrolepidis</name>
    <dbReference type="NCBI Taxonomy" id="3075126"/>
    <lineage>
        <taxon>Bacteria</taxon>
        <taxon>Pseudomonadati</taxon>
        <taxon>Pseudomonadota</taxon>
        <taxon>Betaproteobacteria</taxon>
        <taxon>Burkholderiales</taxon>
        <taxon>Oxalobacteraceae</taxon>
        <taxon>Herbaspirillum</taxon>
    </lineage>
</organism>
<comment type="caution">
    <text evidence="2">The sequence shown here is derived from an EMBL/GenBank/DDBJ whole genome shotgun (WGS) entry which is preliminary data.</text>
</comment>
<proteinExistence type="predicted"/>
<gene>
    <name evidence="2" type="ORF">RJN63_27430</name>
</gene>
<evidence type="ECO:0000259" key="1">
    <source>
        <dbReference type="SMART" id="SM00860"/>
    </source>
</evidence>
<name>A0AAE4GDT6_9BURK</name>
<reference evidence="2" key="1">
    <citation type="submission" date="2023-02" db="EMBL/GenBank/DDBJ databases">
        <title>Description of Herbaspirillum huttiense subsp. nephrolepsisexaltata and Herbaspirillum huttiense subsp. lycopersicon.</title>
        <authorList>
            <person name="Poudel M."/>
            <person name="Sharma A."/>
            <person name="Goss E."/>
            <person name="Tapia J.H."/>
            <person name="Harmon C.M."/>
            <person name="Jones J.B."/>
        </authorList>
    </citation>
    <scope>NUCLEOTIDE SEQUENCE</scope>
    <source>
        <strain evidence="2">NC40101</strain>
    </source>
</reference>
<sequence>MQSKLIEAVGALINASAGERIRLPAPDDELIDSYESQMEITFGDEYRYFLKNASTINFGNIEPLVLSRDINSRGDLLQAIKIARRLGVPFKWLPVCEDNGDYYCLDQTGNIRFWSGDGVSSESWPTLADWIIDVWIGGN</sequence>
<dbReference type="Gene3D" id="3.40.1580.10">
    <property type="entry name" value="SMI1/KNR4-like"/>
    <property type="match status" value="1"/>
</dbReference>
<dbReference type="RefSeq" id="WP_287026738.1">
    <property type="nucleotide sequence ID" value="NZ_JAVLSM010000016.1"/>
</dbReference>
<dbReference type="SMART" id="SM00860">
    <property type="entry name" value="SMI1_KNR4"/>
    <property type="match status" value="1"/>
</dbReference>
<evidence type="ECO:0000313" key="2">
    <source>
        <dbReference type="EMBL" id="MDT0340593.1"/>
    </source>
</evidence>
<dbReference type="Pfam" id="PF14567">
    <property type="entry name" value="SUKH_5"/>
    <property type="match status" value="1"/>
</dbReference>
<dbReference type="AlphaFoldDB" id="A0AAE4GDT6"/>
<accession>A0AAE4GDT6</accession>
<protein>
    <submittedName>
        <fullName evidence="2">SMI1/KNR4 family protein</fullName>
    </submittedName>
</protein>
<dbReference type="EMBL" id="JAVRAA010000024">
    <property type="protein sequence ID" value="MDT0340593.1"/>
    <property type="molecule type" value="Genomic_DNA"/>
</dbReference>
<dbReference type="SUPFAM" id="SSF160631">
    <property type="entry name" value="SMI1/KNR4-like"/>
    <property type="match status" value="1"/>
</dbReference>
<dbReference type="InterPro" id="IPR018958">
    <property type="entry name" value="Knr4/Smi1-like_dom"/>
</dbReference>